<dbReference type="Proteomes" id="UP000185003">
    <property type="component" value="Unassembled WGS sequence"/>
</dbReference>
<evidence type="ECO:0000313" key="2">
    <source>
        <dbReference type="Proteomes" id="UP000185003"/>
    </source>
</evidence>
<protein>
    <recommendedName>
        <fullName evidence="3">HTH domain-containing protein</fullName>
    </recommendedName>
</protein>
<dbReference type="STRING" id="536979.SAMN04488055_1074"/>
<accession>A0A1N6DTS3</accession>
<name>A0A1N6DTS3_9BACT</name>
<dbReference type="AlphaFoldDB" id="A0A1N6DTS3"/>
<gene>
    <name evidence="1" type="ORF">SAMN04488055_1074</name>
</gene>
<organism evidence="1 2">
    <name type="scientific">Chitinophaga niabensis</name>
    <dbReference type="NCBI Taxonomy" id="536979"/>
    <lineage>
        <taxon>Bacteria</taxon>
        <taxon>Pseudomonadati</taxon>
        <taxon>Bacteroidota</taxon>
        <taxon>Chitinophagia</taxon>
        <taxon>Chitinophagales</taxon>
        <taxon>Chitinophagaceae</taxon>
        <taxon>Chitinophaga</taxon>
    </lineage>
</organism>
<evidence type="ECO:0008006" key="3">
    <source>
        <dbReference type="Google" id="ProtNLM"/>
    </source>
</evidence>
<sequence length="110" mass="12870">MSLVKTSNRLEFVNYLLKKRTTGDLETFARRNGLSKRAMTDFLRQMKEMGADIRYDRQRRSYYYGRNGEMTSCKFIEYGQALTREEANGVGKPEDLCFSERAVFVPCKDI</sequence>
<proteinExistence type="predicted"/>
<dbReference type="EMBL" id="FSRA01000001">
    <property type="protein sequence ID" value="SIN74192.1"/>
    <property type="molecule type" value="Genomic_DNA"/>
</dbReference>
<keyword evidence="2" id="KW-1185">Reference proteome</keyword>
<evidence type="ECO:0000313" key="1">
    <source>
        <dbReference type="EMBL" id="SIN74192.1"/>
    </source>
</evidence>
<dbReference type="OrthoDB" id="1163801at2"/>
<reference evidence="1 2" key="1">
    <citation type="submission" date="2016-11" db="EMBL/GenBank/DDBJ databases">
        <authorList>
            <person name="Jaros S."/>
            <person name="Januszkiewicz K."/>
            <person name="Wedrychowicz H."/>
        </authorList>
    </citation>
    <scope>NUCLEOTIDE SEQUENCE [LARGE SCALE GENOMIC DNA]</scope>
    <source>
        <strain evidence="1 2">DSM 24787</strain>
    </source>
</reference>
<dbReference type="RefSeq" id="WP_074238251.1">
    <property type="nucleotide sequence ID" value="NZ_FSRA01000001.1"/>
</dbReference>